<dbReference type="Pfam" id="PF00533">
    <property type="entry name" value="BRCT"/>
    <property type="match status" value="1"/>
</dbReference>
<accession>A0ABP0V4J0</accession>
<dbReference type="InterPro" id="IPR036420">
    <property type="entry name" value="BRCT_dom_sf"/>
</dbReference>
<dbReference type="Pfam" id="PF01068">
    <property type="entry name" value="DNA_ligase_A_M"/>
    <property type="match status" value="1"/>
</dbReference>
<feature type="domain" description="ATP-dependent DNA ligase family profile" evidence="3">
    <location>
        <begin position="1"/>
        <end position="140"/>
    </location>
</feature>
<dbReference type="PANTHER" id="PTHR45997:SF1">
    <property type="entry name" value="DNA LIGASE 4"/>
    <property type="match status" value="1"/>
</dbReference>
<dbReference type="PROSITE" id="PS50172">
    <property type="entry name" value="BRCT"/>
    <property type="match status" value="2"/>
</dbReference>
<dbReference type="InterPro" id="IPR029710">
    <property type="entry name" value="LIG4"/>
</dbReference>
<keyword evidence="2" id="KW-0233">DNA recombination</keyword>
<dbReference type="SMART" id="SM00292">
    <property type="entry name" value="BRCT"/>
    <property type="match status" value="1"/>
</dbReference>
<dbReference type="Gene3D" id="2.40.50.140">
    <property type="entry name" value="Nucleic acid-binding proteins"/>
    <property type="match status" value="1"/>
</dbReference>
<keyword evidence="6" id="KW-1185">Reference proteome</keyword>
<dbReference type="PROSITE" id="PS50160">
    <property type="entry name" value="DNA_LIGASE_A3"/>
    <property type="match status" value="1"/>
</dbReference>
<dbReference type="Gene3D" id="3.40.50.10190">
    <property type="entry name" value="BRCT domain"/>
    <property type="match status" value="2"/>
</dbReference>
<reference evidence="5" key="1">
    <citation type="submission" date="2024-02" db="EMBL/GenBank/DDBJ databases">
        <authorList>
            <consortium name="ELIXIR-Norway"/>
            <consortium name="Elixir Norway"/>
        </authorList>
    </citation>
    <scope>NUCLEOTIDE SEQUENCE</scope>
</reference>
<feature type="domain" description="BRCT" evidence="4">
    <location>
        <begin position="312"/>
        <end position="401"/>
    </location>
</feature>
<evidence type="ECO:0000256" key="2">
    <source>
        <dbReference type="ARBA" id="ARBA00023172"/>
    </source>
</evidence>
<protein>
    <recommendedName>
        <fullName evidence="7">DNA ligase 4</fullName>
    </recommendedName>
</protein>
<dbReference type="InterPro" id="IPR001357">
    <property type="entry name" value="BRCT_dom"/>
</dbReference>
<evidence type="ECO:0000256" key="1">
    <source>
        <dbReference type="ARBA" id="ARBA00022598"/>
    </source>
</evidence>
<feature type="domain" description="BRCT" evidence="4">
    <location>
        <begin position="461"/>
        <end position="575"/>
    </location>
</feature>
<dbReference type="InterPro" id="IPR012340">
    <property type="entry name" value="NA-bd_OB-fold"/>
</dbReference>
<dbReference type="InterPro" id="IPR012310">
    <property type="entry name" value="DNA_ligase_ATP-dep_cent"/>
</dbReference>
<organism evidence="5 6">
    <name type="scientific">Sphagnum troendelagicum</name>
    <dbReference type="NCBI Taxonomy" id="128251"/>
    <lineage>
        <taxon>Eukaryota</taxon>
        <taxon>Viridiplantae</taxon>
        <taxon>Streptophyta</taxon>
        <taxon>Embryophyta</taxon>
        <taxon>Bryophyta</taxon>
        <taxon>Sphagnophytina</taxon>
        <taxon>Sphagnopsida</taxon>
        <taxon>Sphagnales</taxon>
        <taxon>Sphagnaceae</taxon>
        <taxon>Sphagnum</taxon>
    </lineage>
</organism>
<evidence type="ECO:0008006" key="7">
    <source>
        <dbReference type="Google" id="ProtNLM"/>
    </source>
</evidence>
<evidence type="ECO:0000259" key="3">
    <source>
        <dbReference type="PROSITE" id="PS50160"/>
    </source>
</evidence>
<gene>
    <name evidence="5" type="ORF">CSSPTR1EN2_LOCUS23731</name>
</gene>
<dbReference type="SUPFAM" id="SSF52113">
    <property type="entry name" value="BRCT domain"/>
    <property type="match status" value="2"/>
</dbReference>
<dbReference type="PANTHER" id="PTHR45997">
    <property type="entry name" value="DNA LIGASE 4"/>
    <property type="match status" value="1"/>
</dbReference>
<dbReference type="Pfam" id="PF04679">
    <property type="entry name" value="DNA_ligase_A_C"/>
    <property type="match status" value="1"/>
</dbReference>
<dbReference type="EMBL" id="OZ019901">
    <property type="protein sequence ID" value="CAK9237494.1"/>
    <property type="molecule type" value="Genomic_DNA"/>
</dbReference>
<dbReference type="SUPFAM" id="SSF56091">
    <property type="entry name" value="DNA ligase/mRNA capping enzyme, catalytic domain"/>
    <property type="match status" value="1"/>
</dbReference>
<evidence type="ECO:0000313" key="6">
    <source>
        <dbReference type="Proteomes" id="UP001497512"/>
    </source>
</evidence>
<evidence type="ECO:0000259" key="4">
    <source>
        <dbReference type="PROSITE" id="PS50172"/>
    </source>
</evidence>
<dbReference type="SUPFAM" id="SSF50249">
    <property type="entry name" value="Nucleic acid-binding proteins"/>
    <property type="match status" value="1"/>
</dbReference>
<sequence length="788" mass="88102">MITDVVFDILYEEDKGSVLHLSLKDRHILLKSIVKPCHPYIVCILPGVGVGDGVQWSILPTTRDELFRFFGDTVQRGDEGIIVKDMESQWSPDNRDGRWCKLKPDYLNLGSDLDLLIIGGYCGSGQKGGQIVSYLLAVKDQPEPGVLPSRFFSICRCGVGLSDAEHVLLQKTLSPYFVKNRKGGHPPTNCGYQVTGNRYECPDVWVSSPEKSVVLNVSAEKRVYASCTFKVGWTFRFPRAEKLRDDKYWHDCLSLQEFQEMVELAKANGNMMGKYAPLPCSSKVCKKRKARTGSSNQVLAHLRSFDVLHILQLSAQLQGLVFYICNTGTNGQKENLQAQIKQAGGTTVMNLHHSVTHVIASQPTGIHYKAAVSSNWDVINLEWLESCIHSKELMPIDPRHYFHMSEATKENHKDDIDSYGDPYFNPIDVADIRKILAKVGDGPPLLPDIRQMIKKILPKSGHWALFRGICLYLVPPIHSTNPDTQAVTQATLKRLGLEATWVGGSVSSTLHEAVTHVVVFTTPETPVFLHLLLSSIQVQEQRELLEQSGVNIVSHVWLQDCLQQQCILSVATYSLRYRHTSTESTAMSLMRDKPMPGCSPTLTEHLEDVKSKFTQRMHEQQDTLVLKPKYFTAVDPATNCMPGQPCSPYVQAASYMDLMDEQQGNHLLTRKRHRAVDPAAIVHMPNQQCSLPEEVPRKNVLHNNKPTPNQNSFKDFVQLLLPSLPAATDHLFSSSPDLHNAGSNLSPAVPASKLEIEKTQKPASEPKPRFSLKSFVHLLSETSGLHEL</sequence>
<proteinExistence type="predicted"/>
<dbReference type="InterPro" id="IPR012309">
    <property type="entry name" value="DNA_ligase_ATP-dep_C"/>
</dbReference>
<dbReference type="Gene3D" id="3.30.470.30">
    <property type="entry name" value="DNA ligase/mRNA capping enzyme"/>
    <property type="match status" value="1"/>
</dbReference>
<dbReference type="Proteomes" id="UP001497512">
    <property type="component" value="Chromosome 9"/>
</dbReference>
<evidence type="ECO:0000313" key="5">
    <source>
        <dbReference type="EMBL" id="CAK9237494.1"/>
    </source>
</evidence>
<keyword evidence="1" id="KW-0436">Ligase</keyword>
<name>A0ABP0V4J0_9BRYO</name>